<feature type="compositionally biased region" description="Low complexity" evidence="5">
    <location>
        <begin position="274"/>
        <end position="283"/>
    </location>
</feature>
<dbReference type="Proteomes" id="UP001147746">
    <property type="component" value="Unassembled WGS sequence"/>
</dbReference>
<dbReference type="InterPro" id="IPR007529">
    <property type="entry name" value="Znf_HIT"/>
</dbReference>
<evidence type="ECO:0000313" key="8">
    <source>
        <dbReference type="EMBL" id="KAJ5303099.1"/>
    </source>
</evidence>
<keyword evidence="6" id="KW-1133">Transmembrane helix</keyword>
<keyword evidence="3" id="KW-0862">Zinc</keyword>
<dbReference type="PROSITE" id="PS51083">
    <property type="entry name" value="ZF_HIT"/>
    <property type="match status" value="1"/>
</dbReference>
<evidence type="ECO:0000256" key="3">
    <source>
        <dbReference type="ARBA" id="ARBA00022833"/>
    </source>
</evidence>
<dbReference type="GO" id="GO:0006338">
    <property type="term" value="P:chromatin remodeling"/>
    <property type="evidence" value="ECO:0007669"/>
    <property type="project" value="InterPro"/>
</dbReference>
<name>A0A9W9PP49_9EURO</name>
<gene>
    <name evidence="8" type="ORF">N7476_009898</name>
</gene>
<dbReference type="CDD" id="cd21437">
    <property type="entry name" value="zf-HIT_ZNHIT1_like"/>
    <property type="match status" value="1"/>
</dbReference>
<evidence type="ECO:0000256" key="4">
    <source>
        <dbReference type="PROSITE-ProRule" id="PRU00453"/>
    </source>
</evidence>
<dbReference type="AlphaFoldDB" id="A0A9W9PP49"/>
<evidence type="ECO:0000256" key="1">
    <source>
        <dbReference type="ARBA" id="ARBA00022723"/>
    </source>
</evidence>
<keyword evidence="2 4" id="KW-0863">Zinc-finger</keyword>
<keyword evidence="1" id="KW-0479">Metal-binding</keyword>
<feature type="domain" description="HIT-type" evidence="7">
    <location>
        <begin position="360"/>
        <end position="392"/>
    </location>
</feature>
<reference evidence="8" key="2">
    <citation type="journal article" date="2023" name="IMA Fungus">
        <title>Comparative genomic study of the Penicillium genus elucidates a diverse pangenome and 15 lateral gene transfer events.</title>
        <authorList>
            <person name="Petersen C."/>
            <person name="Sorensen T."/>
            <person name="Nielsen M.R."/>
            <person name="Sondergaard T.E."/>
            <person name="Sorensen J.L."/>
            <person name="Fitzpatrick D.A."/>
            <person name="Frisvad J.C."/>
            <person name="Nielsen K.L."/>
        </authorList>
    </citation>
    <scope>NUCLEOTIDE SEQUENCE</scope>
    <source>
        <strain evidence="8">IBT 21472</strain>
    </source>
</reference>
<evidence type="ECO:0000256" key="2">
    <source>
        <dbReference type="ARBA" id="ARBA00022771"/>
    </source>
</evidence>
<keyword evidence="9" id="KW-1185">Reference proteome</keyword>
<feature type="compositionally biased region" description="Basic and acidic residues" evidence="5">
    <location>
        <begin position="302"/>
        <end position="311"/>
    </location>
</feature>
<feature type="transmembrane region" description="Helical" evidence="6">
    <location>
        <begin position="43"/>
        <end position="61"/>
    </location>
</feature>
<evidence type="ECO:0000256" key="6">
    <source>
        <dbReference type="SAM" id="Phobius"/>
    </source>
</evidence>
<evidence type="ECO:0000313" key="9">
    <source>
        <dbReference type="Proteomes" id="UP001147746"/>
    </source>
</evidence>
<reference evidence="8" key="1">
    <citation type="submission" date="2022-12" db="EMBL/GenBank/DDBJ databases">
        <authorList>
            <person name="Petersen C."/>
        </authorList>
    </citation>
    <scope>NUCLEOTIDE SEQUENCE</scope>
    <source>
        <strain evidence="8">IBT 21472</strain>
    </source>
</reference>
<dbReference type="GO" id="GO:0005634">
    <property type="term" value="C:nucleus"/>
    <property type="evidence" value="ECO:0007669"/>
    <property type="project" value="UniProtKB-ARBA"/>
</dbReference>
<evidence type="ECO:0000259" key="7">
    <source>
        <dbReference type="PROSITE" id="PS51083"/>
    </source>
</evidence>
<keyword evidence="6" id="KW-0472">Membrane</keyword>
<keyword evidence="6" id="KW-0812">Transmembrane</keyword>
<evidence type="ECO:0000256" key="5">
    <source>
        <dbReference type="SAM" id="MobiDB-lite"/>
    </source>
</evidence>
<comment type="caution">
    <text evidence="8">The sequence shown here is derived from an EMBL/GenBank/DDBJ whole genome shotgun (WGS) entry which is preliminary data.</text>
</comment>
<protein>
    <submittedName>
        <fullName evidence="8">Zinc finger HIT-type</fullName>
    </submittedName>
</protein>
<accession>A0A9W9PP49</accession>
<proteinExistence type="predicted"/>
<dbReference type="InterPro" id="IPR039723">
    <property type="entry name" value="Vps71/ZNHIT1"/>
</dbReference>
<dbReference type="GO" id="GO:0008270">
    <property type="term" value="F:zinc ion binding"/>
    <property type="evidence" value="ECO:0007669"/>
    <property type="project" value="UniProtKB-UniRule"/>
</dbReference>
<dbReference type="Pfam" id="PF04438">
    <property type="entry name" value="zf-HIT"/>
    <property type="match status" value="1"/>
</dbReference>
<dbReference type="EMBL" id="JAPZBO010000009">
    <property type="protein sequence ID" value="KAJ5303099.1"/>
    <property type="molecule type" value="Genomic_DNA"/>
</dbReference>
<dbReference type="PANTHER" id="PTHR13093">
    <property type="entry name" value="ZINC FINGER HIT DOMAIN CONTAINING PROTEIN 1"/>
    <property type="match status" value="1"/>
</dbReference>
<feature type="region of interest" description="Disordered" evidence="5">
    <location>
        <begin position="257"/>
        <end position="311"/>
    </location>
</feature>
<sequence length="396" mass="42715">MIARPKVFLPRRVVTRPFSVSRPRWEAAALPARKPVGAFRGGVFGFLTGAVVAGASVYYYILGDYRVANEMLSDDIGLPVSANRTNTVTYQQLSHSILGHLYTSNPAMFRVELLPDSGAAAQPGWTYVADRGFDPSKAAMAPTLGRKRGIRHAGKGGDISSRRANAIVRHLAELDRENQRDVQISIPVKQAKEAGSRGTRAKTTSNVRRILQSQKTFRNYLDDEEAAIAAGGGGVSATVGGGNMAAAAAKSRAVAVARRSSTPATTPVSKKRTAGTVTATSTPTPAPSQPETTDAEAEDDDGPKPKLIKTEYDNDPLLRSYAPTMPSERIMQRLLAEPPLSYNASRTGPPISARPPRAFCCMCGYWGKIRCKSCHLRTCGLDCYRVHEESRCGAFF</sequence>
<organism evidence="8 9">
    <name type="scientific">Penicillium atrosanguineum</name>
    <dbReference type="NCBI Taxonomy" id="1132637"/>
    <lineage>
        <taxon>Eukaryota</taxon>
        <taxon>Fungi</taxon>
        <taxon>Dikarya</taxon>
        <taxon>Ascomycota</taxon>
        <taxon>Pezizomycotina</taxon>
        <taxon>Eurotiomycetes</taxon>
        <taxon>Eurotiomycetidae</taxon>
        <taxon>Eurotiales</taxon>
        <taxon>Aspergillaceae</taxon>
        <taxon>Penicillium</taxon>
    </lineage>
</organism>